<evidence type="ECO:0000313" key="2">
    <source>
        <dbReference type="EMBL" id="PNE34190.1"/>
    </source>
</evidence>
<gene>
    <name evidence="2" type="ORF">AF335_05925</name>
    <name evidence="1" type="ORF">FHS36_004356</name>
</gene>
<dbReference type="AlphaFoldDB" id="A0A2N8NZK0"/>
<dbReference type="Proteomes" id="UP000528608">
    <property type="component" value="Unassembled WGS sequence"/>
</dbReference>
<evidence type="ECO:0000313" key="1">
    <source>
        <dbReference type="EMBL" id="MBB5120907.1"/>
    </source>
</evidence>
<proteinExistence type="predicted"/>
<reference evidence="3" key="2">
    <citation type="submission" date="2015-07" db="EMBL/GenBank/DDBJ databases">
        <authorList>
            <person name="Graham D.E."/>
            <person name="Giannone R.J."/>
            <person name="Gulvik C.A."/>
            <person name="Hettich R.L."/>
            <person name="Klingeman D.M."/>
            <person name="Mahan K.M."/>
            <person name="Parry R.J."/>
            <person name="Spain J.C."/>
        </authorList>
    </citation>
    <scope>NUCLEOTIDE SEQUENCE [LARGE SCALE GENOMIC DNA]</scope>
    <source>
        <strain evidence="3">ATCC 27428</strain>
    </source>
</reference>
<organism evidence="2 3">
    <name type="scientific">Streptomyces eurocidicus</name>
    <name type="common">Streptoverticillium eurocidicus</name>
    <dbReference type="NCBI Taxonomy" id="66423"/>
    <lineage>
        <taxon>Bacteria</taxon>
        <taxon>Bacillati</taxon>
        <taxon>Actinomycetota</taxon>
        <taxon>Actinomycetes</taxon>
        <taxon>Kitasatosporales</taxon>
        <taxon>Streptomycetaceae</taxon>
        <taxon>Streptomyces</taxon>
    </lineage>
</organism>
<dbReference type="Gene3D" id="3.40.50.150">
    <property type="entry name" value="Vaccinia Virus protein VP39"/>
    <property type="match status" value="1"/>
</dbReference>
<comment type="caution">
    <text evidence="2">The sequence shown here is derived from an EMBL/GenBank/DDBJ whole genome shotgun (WGS) entry which is preliminary data.</text>
</comment>
<keyword evidence="3" id="KW-1185">Reference proteome</keyword>
<reference evidence="2" key="1">
    <citation type="submission" date="2015-07" db="EMBL/GenBank/DDBJ databases">
        <authorList>
            <person name="Noorani M."/>
        </authorList>
    </citation>
    <scope>NUCLEOTIDE SEQUENCE [LARGE SCALE GENOMIC DNA]</scope>
    <source>
        <strain evidence="2">ATCC 27428</strain>
    </source>
</reference>
<dbReference type="OrthoDB" id="4134439at2"/>
<dbReference type="InterPro" id="IPR029063">
    <property type="entry name" value="SAM-dependent_MTases_sf"/>
</dbReference>
<protein>
    <recommendedName>
        <fullName evidence="5">Methyltransferase</fullName>
    </recommendedName>
</protein>
<dbReference type="SUPFAM" id="SSF53335">
    <property type="entry name" value="S-adenosyl-L-methionine-dependent methyltransferases"/>
    <property type="match status" value="1"/>
</dbReference>
<dbReference type="RefSeq" id="WP_102917233.1">
    <property type="nucleotide sequence ID" value="NZ_JACHJF010000014.1"/>
</dbReference>
<dbReference type="PIRSF" id="PIRSF017393">
    <property type="entry name" value="MTase_SAV2177"/>
    <property type="match status" value="1"/>
</dbReference>
<reference evidence="1 4" key="3">
    <citation type="submission" date="2020-08" db="EMBL/GenBank/DDBJ databases">
        <title>Genomic Encyclopedia of Type Strains, Phase III (KMG-III): the genomes of soil and plant-associated and newly described type strains.</title>
        <authorList>
            <person name="Whitman W."/>
        </authorList>
    </citation>
    <scope>NUCLEOTIDE SEQUENCE [LARGE SCALE GENOMIC DNA]</scope>
    <source>
        <strain evidence="1 4">CECT 3259</strain>
    </source>
</reference>
<dbReference type="EMBL" id="JACHJF010000014">
    <property type="protein sequence ID" value="MBB5120907.1"/>
    <property type="molecule type" value="Genomic_DNA"/>
</dbReference>
<evidence type="ECO:0000313" key="3">
    <source>
        <dbReference type="Proteomes" id="UP000235945"/>
    </source>
</evidence>
<name>A0A2N8NZK0_STREU</name>
<evidence type="ECO:0000313" key="4">
    <source>
        <dbReference type="Proteomes" id="UP000528608"/>
    </source>
</evidence>
<dbReference type="Proteomes" id="UP000235945">
    <property type="component" value="Unassembled WGS sequence"/>
</dbReference>
<dbReference type="Pfam" id="PF04672">
    <property type="entry name" value="Methyltransf_19"/>
    <property type="match status" value="1"/>
</dbReference>
<evidence type="ECO:0008006" key="5">
    <source>
        <dbReference type="Google" id="ProtNLM"/>
    </source>
</evidence>
<sequence length="274" mass="29486">MSDGGRGTAVDLRLDRAHPARIYDFLLGGRTHFAADREAARRMLAVFPQAAAAARINRAFTHRAARHLARAGMRQFLDIGAGLPTSPNLHETVQAIRPDARVVYADNDPVVLAHAAALLRGRPEGRTAYVQADVTDPAAVLGAPRLRETLDLGRPVALTLIALLHFVPGDGRGGAHAAVEELKAAMPSGSTLTATHATREFAPAAMSAVGEVCRRAGTPFRLRTEAEFRRFFDGWELLEPGVTLTHRWRPDRPGDALRATAAESACYAATARKP</sequence>
<dbReference type="EMBL" id="LGUI01000002">
    <property type="protein sequence ID" value="PNE34190.1"/>
    <property type="molecule type" value="Genomic_DNA"/>
</dbReference>
<accession>A0A2N8NZK0</accession>
<dbReference type="InterPro" id="IPR006764">
    <property type="entry name" value="SAM_dep_MeTrfase_SAV2177_type"/>
</dbReference>